<dbReference type="CDD" id="cd22744">
    <property type="entry name" value="OTU"/>
    <property type="match status" value="1"/>
</dbReference>
<feature type="domain" description="OTU" evidence="1">
    <location>
        <begin position="169"/>
        <end position="297"/>
    </location>
</feature>
<dbReference type="InterPro" id="IPR038765">
    <property type="entry name" value="Papain-like_cys_pep_sf"/>
</dbReference>
<dbReference type="PROSITE" id="PS50802">
    <property type="entry name" value="OTU"/>
    <property type="match status" value="1"/>
</dbReference>
<organism evidence="2 3">
    <name type="scientific">Wallemia mellicola</name>
    <dbReference type="NCBI Taxonomy" id="1708541"/>
    <lineage>
        <taxon>Eukaryota</taxon>
        <taxon>Fungi</taxon>
        <taxon>Dikarya</taxon>
        <taxon>Basidiomycota</taxon>
        <taxon>Wallemiomycotina</taxon>
        <taxon>Wallemiomycetes</taxon>
        <taxon>Wallemiales</taxon>
        <taxon>Wallemiaceae</taxon>
        <taxon>Wallemia</taxon>
    </lineage>
</organism>
<evidence type="ECO:0000313" key="2">
    <source>
        <dbReference type="EMBL" id="TIC21932.1"/>
    </source>
</evidence>
<accession>A0A4T0QCB0</accession>
<evidence type="ECO:0000259" key="1">
    <source>
        <dbReference type="PROSITE" id="PS50802"/>
    </source>
</evidence>
<dbReference type="Pfam" id="PF02338">
    <property type="entry name" value="OTU"/>
    <property type="match status" value="1"/>
</dbReference>
<dbReference type="GO" id="GO:0004843">
    <property type="term" value="F:cysteine-type deubiquitinase activity"/>
    <property type="evidence" value="ECO:0007669"/>
    <property type="project" value="TreeGrafter"/>
</dbReference>
<dbReference type="SUPFAM" id="SSF54001">
    <property type="entry name" value="Cysteine proteinases"/>
    <property type="match status" value="1"/>
</dbReference>
<sequence>MHDITVHSSIALVPHIQQVTKDWQKKSGSELTQVGLNHQAHKKVLKYRNHVPVTFVPIVFGAGGAMSTLTTEHFKQWRRITPNWDHLQRLISFALVRKRVTNFRNDLLVSEGGVEALTNAPAQATSIEQVNDEMQEGPKYMVRTFWKNILDSNFPEGAVHHQIPNHYIRTDGYIVGDGNCMFRAISFALHDDQEKHDDVRKLVVDYMAENIEGRVGQENAEMLDCSTWVDYLRKMRKEGTHGDEYVLINAALACPTNIVVLSTSGSTKSIKTFRYRGEQLIAICHVNGNHYEALRGTK</sequence>
<dbReference type="InterPro" id="IPR050704">
    <property type="entry name" value="Peptidase_C85-like"/>
</dbReference>
<dbReference type="PANTHER" id="PTHR12419">
    <property type="entry name" value="OTU DOMAIN CONTAINING PROTEIN"/>
    <property type="match status" value="1"/>
</dbReference>
<dbReference type="AlphaFoldDB" id="A0A4T0QCB0"/>
<dbReference type="Proteomes" id="UP000305647">
    <property type="component" value="Unassembled WGS sequence"/>
</dbReference>
<reference evidence="2 3" key="1">
    <citation type="submission" date="2019-03" db="EMBL/GenBank/DDBJ databases">
        <title>Sequencing 25 genomes of Wallemia mellicola.</title>
        <authorList>
            <person name="Gostincar C."/>
        </authorList>
    </citation>
    <scope>NUCLEOTIDE SEQUENCE [LARGE SCALE GENOMIC DNA]</scope>
    <source>
        <strain evidence="2 3">EXF-8738</strain>
    </source>
</reference>
<dbReference type="GO" id="GO:0016579">
    <property type="term" value="P:protein deubiquitination"/>
    <property type="evidence" value="ECO:0007669"/>
    <property type="project" value="TreeGrafter"/>
</dbReference>
<name>A0A4T0QCB0_9BASI</name>
<dbReference type="Gene3D" id="3.90.70.80">
    <property type="match status" value="1"/>
</dbReference>
<comment type="caution">
    <text evidence="2">The sequence shown here is derived from an EMBL/GenBank/DDBJ whole genome shotgun (WGS) entry which is preliminary data.</text>
</comment>
<proteinExistence type="predicted"/>
<evidence type="ECO:0000313" key="3">
    <source>
        <dbReference type="Proteomes" id="UP000305647"/>
    </source>
</evidence>
<dbReference type="EMBL" id="SPRO01000167">
    <property type="protein sequence ID" value="TIC21932.1"/>
    <property type="molecule type" value="Genomic_DNA"/>
</dbReference>
<dbReference type="InterPro" id="IPR003323">
    <property type="entry name" value="OTU_dom"/>
</dbReference>
<gene>
    <name evidence="2" type="ORF">E3Q10_04456</name>
</gene>
<protein>
    <submittedName>
        <fullName evidence="2">OTU-domain-containing protein</fullName>
    </submittedName>
</protein>